<evidence type="ECO:0000256" key="3">
    <source>
        <dbReference type="ARBA" id="ARBA00015717"/>
    </source>
</evidence>
<feature type="compositionally biased region" description="Basic and acidic residues" evidence="9">
    <location>
        <begin position="597"/>
        <end position="623"/>
    </location>
</feature>
<feature type="compositionally biased region" description="Basic and acidic residues" evidence="9">
    <location>
        <begin position="963"/>
        <end position="973"/>
    </location>
</feature>
<keyword evidence="8" id="KW-0333">Golgi apparatus</keyword>
<accession>A0A7S0MZX4</accession>
<feature type="compositionally biased region" description="Basic and acidic residues" evidence="9">
    <location>
        <begin position="1073"/>
        <end position="1087"/>
    </location>
</feature>
<dbReference type="InterPro" id="IPR011989">
    <property type="entry name" value="ARM-like"/>
</dbReference>
<evidence type="ECO:0000259" key="10">
    <source>
        <dbReference type="Pfam" id="PF01602"/>
    </source>
</evidence>
<evidence type="ECO:0000313" key="11">
    <source>
        <dbReference type="EMBL" id="CAD8656178.1"/>
    </source>
</evidence>
<reference evidence="11" key="1">
    <citation type="submission" date="2021-01" db="EMBL/GenBank/DDBJ databases">
        <authorList>
            <person name="Corre E."/>
            <person name="Pelletier E."/>
            <person name="Niang G."/>
            <person name="Scheremetjew M."/>
            <person name="Finn R."/>
            <person name="Kale V."/>
            <person name="Holt S."/>
            <person name="Cochrane G."/>
            <person name="Meng A."/>
            <person name="Brown T."/>
            <person name="Cohen L."/>
        </authorList>
    </citation>
    <scope>NUCLEOTIDE SEQUENCE</scope>
    <source>
        <strain evidence="11">CCMP722</strain>
    </source>
</reference>
<sequence length="1169" mass="130809">MSSSWSAADRMAARGQQAKERTVGIFKGIGSGLQKGASGATNMASGAKNMSKDLYLFQKSLRDMIKGIRAVREKEEEYINQELTRIQKEIKSPDPKTKAVALQKMTYLHMSGHDMGWCSFHCIEVMSQGRFGLKHAGYLAAQQSFMDNTDVLLLITNLLKKDLASANVHEAGFALDCLANVMTPDLARDLVADVFSLLNSTRSYLRKKATLVLYKAFLRYPEALRPAFARLTERLEDEDPSVVSAVVTVLCELCIHNPQNYLPMAPTFYKLLQTSTNNWMTIKLVRMFGHLSPLEPRLGKKLVDPLTQVMSTTPAKSLLFECIRTVTKGMSNHTSLVRLAVEKLRDFVDEPDPNLKFLGLRALADLLSTHPRAVAEHKKTIFRCLQEGDYTIQLTALQLIQGMATRRNLSDTVAHLLLIVQGAEQPFRDHLVGCILSMCQADRYARLSDFSWYVTVLADLARVPESNHGKSVGAQLIDVTTRVEAAREDAVQALQPLLTDPSLLEDKPSNNTISDALLAAAYISGEHAQYVNNREELVDALLHPKVINLPHVVQQVYVQALLKVFGYSSKKRPSSSDSESDSESDSAMEPAEPAEVNPHKAEKEPEVTRSPEAAKEHQDKGDSEEATGEEDSCKAECNMEGEEEGEDSQRDVIKADEEVPEGIELSEVQAEAEEGDGTTADVEQVGESLATLNVADEVAAEATRVAEEAPAAVPSPVPKNLLKHFDAKEVRSLRDMVMQKVQPLMQSESIEVSERASQLYALCSLIKLAEGTEDATATADITLAMCMQQLTALFAEELNPVSIKAQKRVPVPPDLDLTAPIPADVLRFVTGEEDSTYLDKSSDEEAQSPSKKDKRHKKHKKHKKRSKKDTVDWMDDETSDEDATEGDNAATMLTWKTKKQRSKELAKARKERESHMKKHSAFYVKKDEDASEEEEEKPVVEESKEKSSDAKPMVPLPKWGKKKKEDSKAFSVKEDDDFYGPDSDEDTSRKKGSSSDLHKNLNMDLTAPLDHSEMLPEAKAYPMYDPIEGEGKKERRKKHHHKESSHKESGLKRSHSHSHKEGSHKDKKSKRSKEKEVVEDVRQEKKVSSSKSKRREKGEDLEMKELEPMKKEKKSKREKVEQEVAVSAEEPRKERKEKTRKEEAEPSKKSSKERSKESSKSSREKSAKH</sequence>
<dbReference type="PANTHER" id="PTHR22781:SF12">
    <property type="entry name" value="AP-3 COMPLEX SUBUNIT DELTA-1"/>
    <property type="match status" value="1"/>
</dbReference>
<dbReference type="InterPro" id="IPR016024">
    <property type="entry name" value="ARM-type_fold"/>
</dbReference>
<dbReference type="SUPFAM" id="SSF48371">
    <property type="entry name" value="ARM repeat"/>
    <property type="match status" value="1"/>
</dbReference>
<keyword evidence="4 8" id="KW-0813">Transport</keyword>
<feature type="domain" description="Clathrin/coatomer adaptor adaptin-like N-terminal" evidence="10">
    <location>
        <begin position="75"/>
        <end position="565"/>
    </location>
</feature>
<dbReference type="GO" id="GO:0006623">
    <property type="term" value="P:protein targeting to vacuole"/>
    <property type="evidence" value="ECO:0007669"/>
    <property type="project" value="TreeGrafter"/>
</dbReference>
<evidence type="ECO:0000256" key="6">
    <source>
        <dbReference type="ARBA" id="ARBA00022927"/>
    </source>
</evidence>
<feature type="compositionally biased region" description="Acidic residues" evidence="9">
    <location>
        <begin position="974"/>
        <end position="985"/>
    </location>
</feature>
<evidence type="ECO:0000256" key="8">
    <source>
        <dbReference type="PIRNR" id="PIRNR037092"/>
    </source>
</evidence>
<feature type="compositionally biased region" description="Acidic residues" evidence="9">
    <location>
        <begin position="872"/>
        <end position="885"/>
    </location>
</feature>
<keyword evidence="6 8" id="KW-0653">Protein transport</keyword>
<feature type="region of interest" description="Disordered" evidence="9">
    <location>
        <begin position="568"/>
        <end position="652"/>
    </location>
</feature>
<feature type="compositionally biased region" description="Basic residues" evidence="9">
    <location>
        <begin position="1034"/>
        <end position="1044"/>
    </location>
</feature>
<evidence type="ECO:0000256" key="1">
    <source>
        <dbReference type="ARBA" id="ARBA00004308"/>
    </source>
</evidence>
<dbReference type="GO" id="GO:0030123">
    <property type="term" value="C:AP-3 adaptor complex"/>
    <property type="evidence" value="ECO:0007669"/>
    <property type="project" value="InterPro"/>
</dbReference>
<dbReference type="PANTHER" id="PTHR22781">
    <property type="entry name" value="DELTA ADAPTIN-RELATED"/>
    <property type="match status" value="1"/>
</dbReference>
<dbReference type="EMBL" id="HBFA01008247">
    <property type="protein sequence ID" value="CAD8656178.1"/>
    <property type="molecule type" value="Transcribed_RNA"/>
</dbReference>
<dbReference type="PIRSF" id="PIRSF037092">
    <property type="entry name" value="AP3_complex_delta"/>
    <property type="match status" value="1"/>
</dbReference>
<comment type="similarity">
    <text evidence="2 8">Belongs to the adaptor complexes large subunit family.</text>
</comment>
<comment type="subunit">
    <text evidence="8">Adaptor protein complex 3 (AP-3) is a heterotetramer.</text>
</comment>
<evidence type="ECO:0000256" key="4">
    <source>
        <dbReference type="ARBA" id="ARBA00022448"/>
    </source>
</evidence>
<evidence type="ECO:0000256" key="7">
    <source>
        <dbReference type="ARBA" id="ARBA00023136"/>
    </source>
</evidence>
<feature type="compositionally biased region" description="Basic and acidic residues" evidence="9">
    <location>
        <begin position="1096"/>
        <end position="1110"/>
    </location>
</feature>
<dbReference type="GO" id="GO:0006896">
    <property type="term" value="P:Golgi to vacuole transport"/>
    <property type="evidence" value="ECO:0007669"/>
    <property type="project" value="TreeGrafter"/>
</dbReference>
<feature type="compositionally biased region" description="Basic and acidic residues" evidence="9">
    <location>
        <begin position="902"/>
        <end position="914"/>
    </location>
</feature>
<keyword evidence="5" id="KW-0677">Repeat</keyword>
<gene>
    <name evidence="11" type="ORF">POBO1169_LOCUS4301</name>
</gene>
<evidence type="ECO:0000256" key="9">
    <source>
        <dbReference type="SAM" id="MobiDB-lite"/>
    </source>
</evidence>
<feature type="compositionally biased region" description="Basic and acidic residues" evidence="9">
    <location>
        <begin position="937"/>
        <end position="949"/>
    </location>
</feature>
<evidence type="ECO:0000256" key="5">
    <source>
        <dbReference type="ARBA" id="ARBA00022737"/>
    </source>
</evidence>
<dbReference type="InterPro" id="IPR002553">
    <property type="entry name" value="Clathrin/coatomer_adapt-like_N"/>
</dbReference>
<feature type="region of interest" description="Disordered" evidence="9">
    <location>
        <begin position="836"/>
        <end position="1169"/>
    </location>
</feature>
<dbReference type="Gene3D" id="1.25.10.10">
    <property type="entry name" value="Leucine-rich Repeat Variant"/>
    <property type="match status" value="1"/>
</dbReference>
<dbReference type="GO" id="GO:0010008">
    <property type="term" value="C:endosome membrane"/>
    <property type="evidence" value="ECO:0007669"/>
    <property type="project" value="TreeGrafter"/>
</dbReference>
<dbReference type="FunFam" id="1.25.10.10:FF:000251">
    <property type="entry name" value="AP-3 complex subunit delta"/>
    <property type="match status" value="1"/>
</dbReference>
<dbReference type="AlphaFoldDB" id="A0A7S0MZX4"/>
<feature type="compositionally biased region" description="Basic and acidic residues" evidence="9">
    <location>
        <begin position="1129"/>
        <end position="1169"/>
    </location>
</feature>
<feature type="compositionally biased region" description="Acidic residues" evidence="9">
    <location>
        <begin position="836"/>
        <end position="846"/>
    </location>
</feature>
<dbReference type="InterPro" id="IPR017105">
    <property type="entry name" value="AP3_complex_dsu"/>
</dbReference>
<comment type="subcellular location">
    <subcellularLocation>
        <location evidence="1">Endomembrane system</location>
    </subcellularLocation>
    <subcellularLocation>
        <location evidence="8">Golgi apparatus</location>
    </subcellularLocation>
</comment>
<evidence type="ECO:0000256" key="2">
    <source>
        <dbReference type="ARBA" id="ARBA00006613"/>
    </source>
</evidence>
<comment type="function">
    <text evidence="8">Part of the AP-3 complex, an adaptor-related complex which seems to be clathrin-associated. The complex is associated with the Golgi region as well as more peripheral structures. It facilitates the budding of vesicles from the Golgi membrane and may be directly involved in trafficking to the vacuole. It also function in maintaining the identity of lytic vacuoles and in regulating the transition between storage and lytic vacuoles.</text>
</comment>
<dbReference type="GO" id="GO:0005794">
    <property type="term" value="C:Golgi apparatus"/>
    <property type="evidence" value="ECO:0007669"/>
    <property type="project" value="UniProtKB-SubCell"/>
</dbReference>
<keyword evidence="7" id="KW-0472">Membrane</keyword>
<protein>
    <recommendedName>
        <fullName evidence="3 8">AP-3 complex subunit delta</fullName>
    </recommendedName>
</protein>
<organism evidence="11">
    <name type="scientific">Pyramimonas obovata</name>
    <dbReference type="NCBI Taxonomy" id="1411642"/>
    <lineage>
        <taxon>Eukaryota</taxon>
        <taxon>Viridiplantae</taxon>
        <taxon>Chlorophyta</taxon>
        <taxon>Pyramimonadophyceae</taxon>
        <taxon>Pyramimonadales</taxon>
        <taxon>Pyramimonadaceae</taxon>
        <taxon>Pyramimonas</taxon>
        <taxon>Pyramimonas incertae sedis</taxon>
    </lineage>
</organism>
<dbReference type="Pfam" id="PF01602">
    <property type="entry name" value="Adaptin_N"/>
    <property type="match status" value="1"/>
</dbReference>
<proteinExistence type="inferred from homology"/>
<name>A0A7S0MZX4_9CHLO</name>
<feature type="compositionally biased region" description="Basic residues" evidence="9">
    <location>
        <begin position="852"/>
        <end position="867"/>
    </location>
</feature>